<dbReference type="Proteomes" id="UP001159363">
    <property type="component" value="Chromosome 4"/>
</dbReference>
<evidence type="ECO:0000313" key="1">
    <source>
        <dbReference type="EMBL" id="KAJ8883775.1"/>
    </source>
</evidence>
<keyword evidence="2" id="KW-1185">Reference proteome</keyword>
<comment type="caution">
    <text evidence="1">The sequence shown here is derived from an EMBL/GenBank/DDBJ whole genome shotgun (WGS) entry which is preliminary data.</text>
</comment>
<organism evidence="1 2">
    <name type="scientific">Dryococelus australis</name>
    <dbReference type="NCBI Taxonomy" id="614101"/>
    <lineage>
        <taxon>Eukaryota</taxon>
        <taxon>Metazoa</taxon>
        <taxon>Ecdysozoa</taxon>
        <taxon>Arthropoda</taxon>
        <taxon>Hexapoda</taxon>
        <taxon>Insecta</taxon>
        <taxon>Pterygota</taxon>
        <taxon>Neoptera</taxon>
        <taxon>Polyneoptera</taxon>
        <taxon>Phasmatodea</taxon>
        <taxon>Verophasmatodea</taxon>
        <taxon>Anareolatae</taxon>
        <taxon>Phasmatidae</taxon>
        <taxon>Eurycanthinae</taxon>
        <taxon>Dryococelus</taxon>
    </lineage>
</organism>
<reference evidence="1 2" key="1">
    <citation type="submission" date="2023-02" db="EMBL/GenBank/DDBJ databases">
        <title>LHISI_Scaffold_Assembly.</title>
        <authorList>
            <person name="Stuart O.P."/>
            <person name="Cleave R."/>
            <person name="Magrath M.J.L."/>
            <person name="Mikheyev A.S."/>
        </authorList>
    </citation>
    <scope>NUCLEOTIDE SEQUENCE [LARGE SCALE GENOMIC DNA]</scope>
    <source>
        <strain evidence="1">Daus_M_001</strain>
        <tissue evidence="1">Leg muscle</tissue>
    </source>
</reference>
<gene>
    <name evidence="1" type="ORF">PR048_015629</name>
</gene>
<name>A0ABQ9HHM6_9NEOP</name>
<sequence length="188" mass="21506">MINSIKEIQKAYWREYGDRKLPERNTILARKLETMSFISSAHGHCCLGTTGVVTQYVIKAFVARDRSLLLTVPESYERCSPKALQGYGGPCVQEADKHKRVTYCRWFQVFIVHSPGIMSIWFTDEFVEQLDDVELRKGYLKQDGATCRNSNISMALIASFFGDRIISENLWPPPSPDLTTPDLFLRGY</sequence>
<evidence type="ECO:0000313" key="2">
    <source>
        <dbReference type="Proteomes" id="UP001159363"/>
    </source>
</evidence>
<protein>
    <submittedName>
        <fullName evidence="1">Uncharacterized protein</fullName>
    </submittedName>
</protein>
<proteinExistence type="predicted"/>
<accession>A0ABQ9HHM6</accession>
<dbReference type="EMBL" id="JARBHB010000005">
    <property type="protein sequence ID" value="KAJ8883775.1"/>
    <property type="molecule type" value="Genomic_DNA"/>
</dbReference>